<dbReference type="GO" id="GO:0005886">
    <property type="term" value="C:plasma membrane"/>
    <property type="evidence" value="ECO:0007669"/>
    <property type="project" value="UniProtKB-SubCell"/>
</dbReference>
<dbReference type="PANTHER" id="PTHR42903">
    <property type="entry name" value="INNER MEMBRANE PROTEIN YCCF"/>
    <property type="match status" value="1"/>
</dbReference>
<dbReference type="InterPro" id="IPR052937">
    <property type="entry name" value="Inner_membrane_protein"/>
</dbReference>
<proteinExistence type="predicted"/>
<evidence type="ECO:0000313" key="4">
    <source>
        <dbReference type="Proteomes" id="UP000245048"/>
    </source>
</evidence>
<dbReference type="OrthoDB" id="3238663at2"/>
<evidence type="ECO:0000259" key="2">
    <source>
        <dbReference type="Pfam" id="PF03733"/>
    </source>
</evidence>
<dbReference type="NCBIfam" id="NF008741">
    <property type="entry name" value="PRK11770.1-3"/>
    <property type="match status" value="1"/>
</dbReference>
<feature type="transmembrane region" description="Helical" evidence="1">
    <location>
        <begin position="7"/>
        <end position="39"/>
    </location>
</feature>
<protein>
    <recommendedName>
        <fullName evidence="1">Inner membrane protein YccF</fullName>
    </recommendedName>
</protein>
<dbReference type="AlphaFoldDB" id="A0A2U1V713"/>
<dbReference type="RefSeq" id="WP_109516258.1">
    <property type="nucleotide sequence ID" value="NZ_JBHSCH010000055.1"/>
</dbReference>
<dbReference type="EMBL" id="PDOA01000003">
    <property type="protein sequence ID" value="PWC29685.1"/>
    <property type="molecule type" value="Genomic_DNA"/>
</dbReference>
<keyword evidence="1" id="KW-1003">Cell membrane</keyword>
<dbReference type="InterPro" id="IPR005185">
    <property type="entry name" value="YccF"/>
</dbReference>
<comment type="subcellular location">
    <subcellularLocation>
        <location evidence="1">Cell inner membrane</location>
        <topology evidence="1">Multi-pass membrane protein</topology>
    </subcellularLocation>
</comment>
<organism evidence="3 4">
    <name type="scientific">Teichococcus aestuarii</name>
    <dbReference type="NCBI Taxonomy" id="568898"/>
    <lineage>
        <taxon>Bacteria</taxon>
        <taxon>Pseudomonadati</taxon>
        <taxon>Pseudomonadota</taxon>
        <taxon>Alphaproteobacteria</taxon>
        <taxon>Acetobacterales</taxon>
        <taxon>Roseomonadaceae</taxon>
        <taxon>Roseomonas</taxon>
    </lineage>
</organism>
<dbReference type="Pfam" id="PF03733">
    <property type="entry name" value="YccF"/>
    <property type="match status" value="2"/>
</dbReference>
<dbReference type="PANTHER" id="PTHR42903:SF1">
    <property type="entry name" value="INNER MEMBRANE PROTEIN YCCF"/>
    <property type="match status" value="1"/>
</dbReference>
<keyword evidence="1" id="KW-0472">Membrane</keyword>
<evidence type="ECO:0000313" key="3">
    <source>
        <dbReference type="EMBL" id="PWC29685.1"/>
    </source>
</evidence>
<keyword evidence="1" id="KW-1133">Transmembrane helix</keyword>
<feature type="transmembrane region" description="Helical" evidence="1">
    <location>
        <begin position="80"/>
        <end position="108"/>
    </location>
</feature>
<keyword evidence="4" id="KW-1185">Reference proteome</keyword>
<gene>
    <name evidence="3" type="ORF">CR165_07065</name>
</gene>
<keyword evidence="1" id="KW-0812">Transmembrane</keyword>
<dbReference type="InterPro" id="IPR031308">
    <property type="entry name" value="UCP028777"/>
</dbReference>
<accession>A0A2U1V713</accession>
<name>A0A2U1V713_9PROT</name>
<evidence type="ECO:0000256" key="1">
    <source>
        <dbReference type="PIRNR" id="PIRNR028777"/>
    </source>
</evidence>
<dbReference type="Proteomes" id="UP000245048">
    <property type="component" value="Unassembled WGS sequence"/>
</dbReference>
<comment type="caution">
    <text evidence="3">The sequence shown here is derived from an EMBL/GenBank/DDBJ whole genome shotgun (WGS) entry which is preliminary data.</text>
</comment>
<keyword evidence="1" id="KW-0997">Cell inner membrane</keyword>
<feature type="domain" description="Inner membrane component" evidence="2">
    <location>
        <begin position="4"/>
        <end position="55"/>
    </location>
</feature>
<dbReference type="PIRSF" id="PIRSF028777">
    <property type="entry name" value="UCP028777"/>
    <property type="match status" value="1"/>
</dbReference>
<reference evidence="4" key="1">
    <citation type="submission" date="2017-10" db="EMBL/GenBank/DDBJ databases">
        <authorList>
            <person name="Toshchakov S.V."/>
            <person name="Goeva M.A."/>
        </authorList>
    </citation>
    <scope>NUCLEOTIDE SEQUENCE [LARGE SCALE GENOMIC DNA]</scope>
    <source>
        <strain evidence="4">JR1/69-1-13</strain>
    </source>
</reference>
<sequence length="153" mass="16210">MALLLNILWNVFALGFVTAAMWLLAAVLMTITIIGIPWARACVTMASYSFLPFGRSLVSREDLTGVPSIGTGPLGLLANLIWFLLAGIWLCISHLTLAAAMAVTIIGLPLAWAHLKLAGAAIFPVGKRVVPNDVADAVSLGRGRDAWGRMRGG</sequence>
<feature type="domain" description="Inner membrane component" evidence="2">
    <location>
        <begin position="77"/>
        <end position="127"/>
    </location>
</feature>